<feature type="compositionally biased region" description="Acidic residues" evidence="16">
    <location>
        <begin position="2383"/>
        <end position="2397"/>
    </location>
</feature>
<dbReference type="SUPFAM" id="SSF82199">
    <property type="entry name" value="SET domain"/>
    <property type="match status" value="1"/>
</dbReference>
<keyword evidence="11" id="KW-0156">Chromatin regulator</keyword>
<feature type="compositionally biased region" description="Basic and acidic residues" evidence="16">
    <location>
        <begin position="955"/>
        <end position="982"/>
    </location>
</feature>
<dbReference type="SMART" id="SM00317">
    <property type="entry name" value="SET"/>
    <property type="match status" value="1"/>
</dbReference>
<dbReference type="Pfam" id="PF18359">
    <property type="entry name" value="Tudor_5"/>
    <property type="match status" value="1"/>
</dbReference>
<evidence type="ECO:0000256" key="11">
    <source>
        <dbReference type="ARBA" id="ARBA00022853"/>
    </source>
</evidence>
<feature type="compositionally biased region" description="Acidic residues" evidence="16">
    <location>
        <begin position="45"/>
        <end position="63"/>
    </location>
</feature>
<dbReference type="Pfam" id="PF18358">
    <property type="entry name" value="Tudor_4"/>
    <property type="match status" value="1"/>
</dbReference>
<keyword evidence="6" id="KW-0808">Transferase</keyword>
<comment type="subcellular location">
    <subcellularLocation>
        <location evidence="2">Chromosome</location>
    </subcellularLocation>
    <subcellularLocation>
        <location evidence="1">Nucleus</location>
    </subcellularLocation>
</comment>
<evidence type="ECO:0000259" key="21">
    <source>
        <dbReference type="PROSITE" id="PS51029"/>
    </source>
</evidence>
<name>A0ABN8BC26_CHISP</name>
<keyword evidence="14" id="KW-0804">Transcription</keyword>
<feature type="compositionally biased region" description="Acidic residues" evidence="16">
    <location>
        <begin position="1124"/>
        <end position="1135"/>
    </location>
</feature>
<feature type="region of interest" description="Disordered" evidence="16">
    <location>
        <begin position="1076"/>
        <end position="1110"/>
    </location>
</feature>
<feature type="compositionally biased region" description="Low complexity" evidence="16">
    <location>
        <begin position="1996"/>
        <end position="2013"/>
    </location>
</feature>
<keyword evidence="4" id="KW-0678">Repressor</keyword>
<evidence type="ECO:0000256" key="5">
    <source>
        <dbReference type="ARBA" id="ARBA00022603"/>
    </source>
</evidence>
<feature type="compositionally biased region" description="Basic and acidic residues" evidence="16">
    <location>
        <begin position="2423"/>
        <end position="2440"/>
    </location>
</feature>
<dbReference type="CDD" id="cd10517">
    <property type="entry name" value="SET_SETDB1"/>
    <property type="match status" value="1"/>
</dbReference>
<sequence length="2569" mass="289402">MSSEQEKLVQGDHAENDLTDSSNEESLKEIEQEHTESSTNRIVDDLDNDIEILDDGQDDDEDLHLEWDDDEIEDDIISINVPPLIEKSEEDRYVNKIDDPKGKVSEESINDIVTVDGINEKNTETTQMTEPLSPEESLQNIQSEINKICADIKDNIDQIDSIDEGESKIELNDSDELNKSKSPIEDLILIDDDDDELENIDNKMIDNKKSIDAVEIDDEEYNIGLNQTKTDVTTKDIVKGSKGLTDSKLITTEDNNDEIKVPSSNNQITKTTENVEDKTTDELIEAVKNIEAIIKKNDDLVVDDLIDNTSVIIKSEINEFVTGTIDIQVSETAKEMSKVNTNKLINFPETDSERDNFDLKKTTKCIDDDSDVSIELPDSKSIIIKKEDDIPVSEVTKHIEDTDFEKPVTEFERSNQILDKLTDDKTVGDLNEIIVTSSPNQSIDTSSLEANIDHGLNKPDMMLEIPTQEVIEFLDDTDVSMDFSKSSSNCSSEKRVDENGVLNVDILSDSAIVDPKSDVEKVVLDTAKKETVTEQSEAMEISHTEINQTEISSTINKELIDGGTKPDDKECEKAYSDLTVVANTVTSKRTNEKKGDDTLRTTNDGVHSPVLEEPDSTVPIISESNATTKIATKDKICTVNKEIYKLDNFNKDVSKIKKNSVPSVDETKPLTSQALDEVDNCYKDKSKIEKISVSTFDEPISSTSQTVVTESVDSKDELGSTIDKPIQSTSETIITKAIDSKELVSTIDEPKPSTSQADVTKAIDSKEIKSTIDEPKPSTSQAVIIEAIDSKKLVSTIDEPKPSTSRSKEELGFTIYKSKPSTSQVIVTEASIDSKELVSTIDEPKPSTSQAIITEVVDSKEELDEATDSLGLLAESSRVMEDDEDPDDEEEDDDDFDQDQDESSNQISAEHSEDSNSNAQTSENDQLKEQDEKESPQEDKGEFIFAINDVVTLSQEKEGDIEEKGGDKEVKGGDIEEKGGDIDEKEGDIEEKGGDILEKDDVDVDDVVCEDVVEVTPEQIGTEDNVENNVIVDNIGETETVIDKAPEEKEAMDIETVKLSDTSDNEVEADCSLLRSMLREQAKDEDPLPSTSEKTKKEPSEKTKPTAKRLFITKTSESVINFVDLEESSSEDDVQEVDKTQPDSAPTAEPSTSTDIQGALTAGSEPKTPTKVKRTPRINTSEISIRTVSSSEAAAQPQIKPVEEPSTPKFGLEVFNLDSDDEDTKSADETPPTQPSDKQTTDTERAKETVKCINLSCSSAGKCAFLPADAATVAYFDAAKKRRAMVCEQCAYIVVKRTESLVNGIKDFTPLLDLDTTKKCLELVEISDSESEEEAETENEAKEKIGVLGAKMLEQHLADMINKTWKKFKMDVRLTEAQDALNSELKMLEVESKEIDTLLNECQIATDKLRNDLYATFEHDRKELPAFTIYDTPSTKYSTVEPPEEYKPSSTDEKSVNKDWTRDETVALIKMYEQHRELWDTLIKDYYNNAIKRATLRNLAVDFNTSIGEIRRKLHSLRTHFRHELQRTRQRQKEGGSNKMLKSKWEYFELLKFTTAEHRPPSILDSLRPVKKWTRDETVSLIEKYEQYRYLWDTKSEDYNCRTMREAAFARLAVELNTSDTEISRKIQYLRVRHGKELRKIEEHKSKQGSNEIYKSSWEFFDMLNFITFEINAKRKLSSASETPAKRPAIPLPYAPIEDANAQDKNISSEISKLDDDKDIAVMQVSAESAPSELPAPGELNRSPLKAGMIVFGMRNILGSWARCRILEVQGQSSVPGSCHTFTIFKVRFDGKARNPVKLLPGRCLAYPDPAEVRLTIGTRVIALFRVTNDSKRETFYSGIVAEVPNPVNKYRYLVFFDDGYAQYVHHSDTRVVCECSSLVWEEVHPFSREFVREYLMAYPERPMVRLHVGQSLKTEWKCKWWSCRVRQVDASLVQVYFEEDNRTEWIYRGSTRLAPLYLELQAAERQRTRAMPRTKAHTINMPYVEYTRSDEQNKSAEQQASPQQQQQQQQQTSERETRQRAVAKKSTTPAPAPPPPAPVPIPDNVTSRVVYYTPKNAVKPYKMVAHVCGPQCKRTDVLALKDLRTYNPLAKPLLSGWERQIVRFKGHKEVMYRAPCGRRLRNMRELHRYLRAIQSDMPCDLFDFDNSTHCLAEFVLNTCLVGKKDLSHGKENVPVPCVNYYDESLPEFCSYNTERTPTAGVPLNLDPEFLCGCDCTDDCEDKSKCACWRMTLEGARTIGLDDTNVGYVYKRLPEPLPSGIYECNSRCKCKHTCLNRVAQHPLQLKLQVFKTLNRGWGIRALNDVPKGSFLCVYAGNLLTDATANMDGLNEGDEYLAELDYIEVVEQMKEGYEEDIPEADKKLDRKNSAKSDESESGELSSSAEEDSARDDQEDDDFQPGIGIGLGVAEFSKRLRKREKKKQKNAEAKQKEKEPASKAEDDCITISDDEEVREPSRFMAQPGMESSEFKSKYSSVRSYFGKDEACYIMDAKVQGNIGRYLNHSCQPNVFVQNVFVDTHDPRFPWVAFFALCHIKAGTELTWNYNYDVGSVPGKILYCYCGAPNCRGRLL</sequence>
<feature type="domain" description="SET" evidence="17">
    <location>
        <begin position="2285"/>
        <end position="2544"/>
    </location>
</feature>
<feature type="region of interest" description="Disordered" evidence="16">
    <location>
        <begin position="2416"/>
        <end position="2442"/>
    </location>
</feature>
<feature type="region of interest" description="Disordered" evidence="16">
    <location>
        <begin position="589"/>
        <end position="613"/>
    </location>
</feature>
<keyword evidence="7" id="KW-0949">S-adenosyl-L-methionine</keyword>
<evidence type="ECO:0000259" key="18">
    <source>
        <dbReference type="PROSITE" id="PS50867"/>
    </source>
</evidence>
<evidence type="ECO:0000256" key="13">
    <source>
        <dbReference type="ARBA" id="ARBA00023054"/>
    </source>
</evidence>
<keyword evidence="13" id="KW-0175">Coiled coil</keyword>
<evidence type="ECO:0000256" key="15">
    <source>
        <dbReference type="ARBA" id="ARBA00023242"/>
    </source>
</evidence>
<organism evidence="22 23">
    <name type="scientific">Chilo suppressalis</name>
    <name type="common">Asiatic rice borer moth</name>
    <dbReference type="NCBI Taxonomy" id="168631"/>
    <lineage>
        <taxon>Eukaryota</taxon>
        <taxon>Metazoa</taxon>
        <taxon>Ecdysozoa</taxon>
        <taxon>Arthropoda</taxon>
        <taxon>Hexapoda</taxon>
        <taxon>Insecta</taxon>
        <taxon>Pterygota</taxon>
        <taxon>Neoptera</taxon>
        <taxon>Endopterygota</taxon>
        <taxon>Lepidoptera</taxon>
        <taxon>Glossata</taxon>
        <taxon>Ditrysia</taxon>
        <taxon>Pyraloidea</taxon>
        <taxon>Crambidae</taxon>
        <taxon>Crambinae</taxon>
        <taxon>Chilo</taxon>
    </lineage>
</organism>
<evidence type="ECO:0000256" key="2">
    <source>
        <dbReference type="ARBA" id="ARBA00004286"/>
    </source>
</evidence>
<dbReference type="Gene3D" id="2.30.30.140">
    <property type="match status" value="2"/>
</dbReference>
<feature type="region of interest" description="Disordered" evidence="16">
    <location>
        <begin position="2353"/>
        <end position="2403"/>
    </location>
</feature>
<feature type="compositionally biased region" description="Basic and acidic residues" evidence="16">
    <location>
        <begin position="1444"/>
        <end position="1457"/>
    </location>
</feature>
<dbReference type="PROSITE" id="PS50982">
    <property type="entry name" value="MBD"/>
    <property type="match status" value="1"/>
</dbReference>
<feature type="compositionally biased region" description="Basic and acidic residues" evidence="16">
    <location>
        <begin position="1077"/>
        <end position="1086"/>
    </location>
</feature>
<evidence type="ECO:0000256" key="14">
    <source>
        <dbReference type="ARBA" id="ARBA00023163"/>
    </source>
</evidence>
<feature type="region of interest" description="Disordered" evidence="16">
    <location>
        <begin position="856"/>
        <end position="987"/>
    </location>
</feature>
<dbReference type="Gene3D" id="3.30.890.10">
    <property type="entry name" value="Methyl-cpg-binding Protein 2, Chain A"/>
    <property type="match status" value="1"/>
</dbReference>
<feature type="region of interest" description="Disordered" evidence="16">
    <location>
        <begin position="1436"/>
        <end position="1457"/>
    </location>
</feature>
<dbReference type="EMBL" id="OU963922">
    <property type="protein sequence ID" value="CAH0404469.1"/>
    <property type="molecule type" value="Genomic_DNA"/>
</dbReference>
<dbReference type="InterPro" id="IPR041291">
    <property type="entry name" value="TUDOR_5"/>
</dbReference>
<feature type="compositionally biased region" description="Basic and acidic residues" evidence="16">
    <location>
        <begin position="2358"/>
        <end position="2373"/>
    </location>
</feature>
<dbReference type="InterPro" id="IPR016177">
    <property type="entry name" value="DNA-bd_dom_sf"/>
</dbReference>
<feature type="region of interest" description="Disordered" evidence="16">
    <location>
        <begin position="1123"/>
        <end position="1245"/>
    </location>
</feature>
<dbReference type="InterPro" id="IPR001739">
    <property type="entry name" value="Methyl_CpG_DNA-bd"/>
</dbReference>
<evidence type="ECO:0000259" key="17">
    <source>
        <dbReference type="PROSITE" id="PS50280"/>
    </source>
</evidence>
<dbReference type="SMART" id="SM00468">
    <property type="entry name" value="PreSET"/>
    <property type="match status" value="1"/>
</dbReference>
<dbReference type="InterPro" id="IPR046341">
    <property type="entry name" value="SET_dom_sf"/>
</dbReference>
<feature type="region of interest" description="Disordered" evidence="16">
    <location>
        <begin position="1"/>
        <end position="63"/>
    </location>
</feature>
<dbReference type="SMART" id="SM00595">
    <property type="entry name" value="MADF"/>
    <property type="match status" value="2"/>
</dbReference>
<evidence type="ECO:0000256" key="3">
    <source>
        <dbReference type="ARBA" id="ARBA00022454"/>
    </source>
</evidence>
<keyword evidence="10" id="KW-0862">Zinc</keyword>
<dbReference type="InterPro" id="IPR007728">
    <property type="entry name" value="Pre-SET_dom"/>
</dbReference>
<evidence type="ECO:0000256" key="4">
    <source>
        <dbReference type="ARBA" id="ARBA00022491"/>
    </source>
</evidence>
<dbReference type="PANTHER" id="PTHR46024:SF1">
    <property type="entry name" value="HISTONE-LYSINE N-METHYLTRANSFERASE EGGLESS"/>
    <property type="match status" value="1"/>
</dbReference>
<keyword evidence="15" id="KW-0539">Nucleus</keyword>
<keyword evidence="3" id="KW-0158">Chromosome</keyword>
<dbReference type="InterPro" id="IPR047232">
    <property type="entry name" value="SETDB1/2-like_MBD"/>
</dbReference>
<feature type="compositionally biased region" description="Acidic residues" evidence="16">
    <location>
        <begin position="881"/>
        <end position="902"/>
    </location>
</feature>
<dbReference type="Pfam" id="PF01429">
    <property type="entry name" value="MBD"/>
    <property type="match status" value="1"/>
</dbReference>
<dbReference type="PANTHER" id="PTHR46024">
    <property type="entry name" value="HISTONE-LYSINE N-METHYLTRANSFERASE EGGLESS"/>
    <property type="match status" value="1"/>
</dbReference>
<feature type="domain" description="MBD" evidence="20">
    <location>
        <begin position="2084"/>
        <end position="2150"/>
    </location>
</feature>
<evidence type="ECO:0000256" key="6">
    <source>
        <dbReference type="ARBA" id="ARBA00022679"/>
    </source>
</evidence>
<accession>A0ABN8BC26</accession>
<dbReference type="SMART" id="SM00391">
    <property type="entry name" value="MBD"/>
    <property type="match status" value="1"/>
</dbReference>
<keyword evidence="8" id="KW-0479">Metal-binding</keyword>
<evidence type="ECO:0000256" key="1">
    <source>
        <dbReference type="ARBA" id="ARBA00004123"/>
    </source>
</evidence>
<evidence type="ECO:0000256" key="9">
    <source>
        <dbReference type="ARBA" id="ARBA00022737"/>
    </source>
</evidence>
<dbReference type="CDD" id="cd21181">
    <property type="entry name" value="Tudor_SETDB1_rpt2"/>
    <property type="match status" value="1"/>
</dbReference>
<gene>
    <name evidence="22" type="ORF">CHILSU_LOCUS7806</name>
</gene>
<dbReference type="Proteomes" id="UP001153292">
    <property type="component" value="Chromosome 29"/>
</dbReference>
<keyword evidence="12" id="KW-0805">Transcription regulation</keyword>
<feature type="domain" description="MADF" evidence="21">
    <location>
        <begin position="1467"/>
        <end position="1559"/>
    </location>
</feature>
<dbReference type="InterPro" id="IPR002999">
    <property type="entry name" value="Tudor"/>
</dbReference>
<dbReference type="InterPro" id="IPR051516">
    <property type="entry name" value="SETDB_methyltransferase"/>
</dbReference>
<dbReference type="PROSITE" id="PS50868">
    <property type="entry name" value="POST_SET"/>
    <property type="match status" value="1"/>
</dbReference>
<evidence type="ECO:0000256" key="12">
    <source>
        <dbReference type="ARBA" id="ARBA00023015"/>
    </source>
</evidence>
<reference evidence="22" key="1">
    <citation type="submission" date="2021-12" db="EMBL/GenBank/DDBJ databases">
        <authorList>
            <person name="King R."/>
        </authorList>
    </citation>
    <scope>NUCLEOTIDE SEQUENCE</scope>
</reference>
<dbReference type="PROSITE" id="PS50867">
    <property type="entry name" value="PRE_SET"/>
    <property type="match status" value="1"/>
</dbReference>
<dbReference type="InterPro" id="IPR001214">
    <property type="entry name" value="SET_dom"/>
</dbReference>
<evidence type="ECO:0000256" key="8">
    <source>
        <dbReference type="ARBA" id="ARBA00022723"/>
    </source>
</evidence>
<feature type="compositionally biased region" description="Polar residues" evidence="16">
    <location>
        <begin position="903"/>
        <end position="924"/>
    </location>
</feature>
<feature type="compositionally biased region" description="Basic and acidic residues" evidence="16">
    <location>
        <begin position="25"/>
        <end position="36"/>
    </location>
</feature>
<dbReference type="InterPro" id="IPR041292">
    <property type="entry name" value="Tudor_4"/>
</dbReference>
<dbReference type="Gene3D" id="2.170.270.10">
    <property type="entry name" value="SET domain"/>
    <property type="match status" value="2"/>
</dbReference>
<dbReference type="SMART" id="SM00333">
    <property type="entry name" value="TUDOR"/>
    <property type="match status" value="2"/>
</dbReference>
<dbReference type="Pfam" id="PF00856">
    <property type="entry name" value="SET"/>
    <property type="match status" value="1"/>
</dbReference>
<evidence type="ECO:0000256" key="7">
    <source>
        <dbReference type="ARBA" id="ARBA00022691"/>
    </source>
</evidence>
<feature type="domain" description="Pre-SET" evidence="18">
    <location>
        <begin position="2212"/>
        <end position="2282"/>
    </location>
</feature>
<feature type="domain" description="Post-SET" evidence="19">
    <location>
        <begin position="2553"/>
        <end position="2569"/>
    </location>
</feature>
<dbReference type="CDD" id="cd01395">
    <property type="entry name" value="HMT_MBD"/>
    <property type="match status" value="1"/>
</dbReference>
<dbReference type="CDD" id="cd20382">
    <property type="entry name" value="Tudor_SETDB1_rpt1"/>
    <property type="match status" value="1"/>
</dbReference>
<dbReference type="Pfam" id="PF05033">
    <property type="entry name" value="Pre-SET"/>
    <property type="match status" value="1"/>
</dbReference>
<feature type="compositionally biased region" description="Basic and acidic residues" evidence="16">
    <location>
        <begin position="925"/>
        <end position="942"/>
    </location>
</feature>
<feature type="compositionally biased region" description="Basic and acidic residues" evidence="16">
    <location>
        <begin position="1093"/>
        <end position="1104"/>
    </location>
</feature>
<evidence type="ECO:0000256" key="10">
    <source>
        <dbReference type="ARBA" id="ARBA00022833"/>
    </source>
</evidence>
<dbReference type="Pfam" id="PF10545">
    <property type="entry name" value="MADF_DNA_bdg"/>
    <property type="match status" value="2"/>
</dbReference>
<keyword evidence="23" id="KW-1185">Reference proteome</keyword>
<dbReference type="PROSITE" id="PS50280">
    <property type="entry name" value="SET"/>
    <property type="match status" value="1"/>
</dbReference>
<evidence type="ECO:0000313" key="22">
    <source>
        <dbReference type="EMBL" id="CAH0404469.1"/>
    </source>
</evidence>
<proteinExistence type="predicted"/>
<keyword evidence="9" id="KW-0677">Repeat</keyword>
<evidence type="ECO:0000256" key="16">
    <source>
        <dbReference type="SAM" id="MobiDB-lite"/>
    </source>
</evidence>
<dbReference type="SUPFAM" id="SSF54171">
    <property type="entry name" value="DNA-binding domain"/>
    <property type="match status" value="1"/>
</dbReference>
<dbReference type="InterPro" id="IPR006578">
    <property type="entry name" value="MADF-dom"/>
</dbReference>
<protein>
    <submittedName>
        <fullName evidence="22">Uncharacterized protein</fullName>
    </submittedName>
</protein>
<feature type="domain" description="MADF" evidence="21">
    <location>
        <begin position="1580"/>
        <end position="1672"/>
    </location>
</feature>
<dbReference type="InterPro" id="IPR003616">
    <property type="entry name" value="Post-SET_dom"/>
</dbReference>
<feature type="compositionally biased region" description="Polar residues" evidence="16">
    <location>
        <begin position="1177"/>
        <end position="1193"/>
    </location>
</feature>
<evidence type="ECO:0000313" key="23">
    <source>
        <dbReference type="Proteomes" id="UP001153292"/>
    </source>
</evidence>
<dbReference type="PROSITE" id="PS51029">
    <property type="entry name" value="MADF"/>
    <property type="match status" value="2"/>
</dbReference>
<feature type="compositionally biased region" description="Basic and acidic residues" evidence="16">
    <location>
        <begin position="589"/>
        <end position="599"/>
    </location>
</feature>
<evidence type="ECO:0000259" key="19">
    <source>
        <dbReference type="PROSITE" id="PS50868"/>
    </source>
</evidence>
<keyword evidence="5" id="KW-0489">Methyltransferase</keyword>
<feature type="compositionally biased region" description="Pro residues" evidence="16">
    <location>
        <begin position="2031"/>
        <end position="2042"/>
    </location>
</feature>
<feature type="compositionally biased region" description="Basic and acidic residues" evidence="16">
    <location>
        <begin position="1"/>
        <end position="16"/>
    </location>
</feature>
<feature type="region of interest" description="Disordered" evidence="16">
    <location>
        <begin position="1990"/>
        <end position="2045"/>
    </location>
</feature>
<evidence type="ECO:0000259" key="20">
    <source>
        <dbReference type="PROSITE" id="PS50982"/>
    </source>
</evidence>